<proteinExistence type="predicted"/>
<dbReference type="EMBL" id="JAQQKX010000005">
    <property type="protein sequence ID" value="MDC7683253.1"/>
    <property type="molecule type" value="Genomic_DNA"/>
</dbReference>
<sequence length="64" mass="7384">MNDMDRKDIYIAGRDIHEGMFHLRRALLHMADLPPATIRNHLFVCAHACETMMDKSAQIADMSR</sequence>
<keyword evidence="2" id="KW-1185">Reference proteome</keyword>
<comment type="caution">
    <text evidence="1">The sequence shown here is derived from an EMBL/GenBank/DDBJ whole genome shotgun (WGS) entry which is preliminary data.</text>
</comment>
<dbReference type="RefSeq" id="WP_272747727.1">
    <property type="nucleotide sequence ID" value="NZ_JAQQKX010000005.1"/>
</dbReference>
<evidence type="ECO:0000313" key="2">
    <source>
        <dbReference type="Proteomes" id="UP001214854"/>
    </source>
</evidence>
<name>A0ABT5HT49_9CAUL</name>
<dbReference type="Proteomes" id="UP001214854">
    <property type="component" value="Unassembled WGS sequence"/>
</dbReference>
<protein>
    <submittedName>
        <fullName evidence="1">Uncharacterized protein</fullName>
    </submittedName>
</protein>
<accession>A0ABT5HT49</accession>
<evidence type="ECO:0000313" key="1">
    <source>
        <dbReference type="EMBL" id="MDC7683253.1"/>
    </source>
</evidence>
<gene>
    <name evidence="1" type="ORF">PQU92_08190</name>
</gene>
<reference evidence="1 2" key="1">
    <citation type="submission" date="2023-01" db="EMBL/GenBank/DDBJ databases">
        <title>Novel species of the genus Asticcacaulis isolated from rivers.</title>
        <authorList>
            <person name="Lu H."/>
        </authorList>
    </citation>
    <scope>NUCLEOTIDE SEQUENCE [LARGE SCALE GENOMIC DNA]</scope>
    <source>
        <strain evidence="1 2">BYS171W</strain>
    </source>
</reference>
<organism evidence="1 2">
    <name type="scientific">Asticcacaulis aquaticus</name>
    <dbReference type="NCBI Taxonomy" id="2984212"/>
    <lineage>
        <taxon>Bacteria</taxon>
        <taxon>Pseudomonadati</taxon>
        <taxon>Pseudomonadota</taxon>
        <taxon>Alphaproteobacteria</taxon>
        <taxon>Caulobacterales</taxon>
        <taxon>Caulobacteraceae</taxon>
        <taxon>Asticcacaulis</taxon>
    </lineage>
</organism>